<comment type="caution">
    <text evidence="1">The sequence shown here is derived from an EMBL/GenBank/DDBJ whole genome shotgun (WGS) entry which is preliminary data.</text>
</comment>
<organism evidence="1 2">
    <name type="scientific">Brevibacterium paucivorans</name>
    <dbReference type="NCBI Taxonomy" id="170994"/>
    <lineage>
        <taxon>Bacteria</taxon>
        <taxon>Bacillati</taxon>
        <taxon>Actinomycetota</taxon>
        <taxon>Actinomycetes</taxon>
        <taxon>Micrococcales</taxon>
        <taxon>Brevibacteriaceae</taxon>
        <taxon>Brevibacterium</taxon>
    </lineage>
</organism>
<dbReference type="EMBL" id="JAFBCP010000001">
    <property type="protein sequence ID" value="MBM7816292.1"/>
    <property type="molecule type" value="Genomic_DNA"/>
</dbReference>
<name>A0ABS2SJ54_9MICO</name>
<accession>A0ABS2SJ54</accession>
<dbReference type="Proteomes" id="UP000809290">
    <property type="component" value="Unassembled WGS sequence"/>
</dbReference>
<gene>
    <name evidence="1" type="ORF">JOE56_000986</name>
</gene>
<sequence length="41" mass="4579">MSSMRDGVEKLLTALAEWRKVSETADYIAQFRSFGAVSRNG</sequence>
<proteinExistence type="predicted"/>
<evidence type="ECO:0000313" key="2">
    <source>
        <dbReference type="Proteomes" id="UP000809290"/>
    </source>
</evidence>
<reference evidence="1 2" key="1">
    <citation type="submission" date="2021-01" db="EMBL/GenBank/DDBJ databases">
        <title>Sequencing the genomes of 1000 actinobacteria strains.</title>
        <authorList>
            <person name="Klenk H.-P."/>
        </authorList>
    </citation>
    <scope>NUCLEOTIDE SEQUENCE [LARGE SCALE GENOMIC DNA]</scope>
    <source>
        <strain evidence="1 2">DSM 13657</strain>
    </source>
</reference>
<evidence type="ECO:0000313" key="1">
    <source>
        <dbReference type="EMBL" id="MBM7816292.1"/>
    </source>
</evidence>
<keyword evidence="2" id="KW-1185">Reference proteome</keyword>
<protein>
    <submittedName>
        <fullName evidence="1">Uncharacterized protein</fullName>
    </submittedName>
</protein>